<dbReference type="InterPro" id="IPR003877">
    <property type="entry name" value="SPRY_dom"/>
</dbReference>
<proteinExistence type="predicted"/>
<evidence type="ECO:0000256" key="2">
    <source>
        <dbReference type="ARBA" id="ARBA00022771"/>
    </source>
</evidence>
<dbReference type="CDD" id="cd13733">
    <property type="entry name" value="SPRY_PRY_C-I_1"/>
    <property type="match status" value="1"/>
</dbReference>
<dbReference type="PANTHER" id="PTHR24103">
    <property type="entry name" value="E3 UBIQUITIN-PROTEIN LIGASE TRIM"/>
    <property type="match status" value="1"/>
</dbReference>
<dbReference type="InterPro" id="IPR006574">
    <property type="entry name" value="PRY"/>
</dbReference>
<dbReference type="SMART" id="SM00449">
    <property type="entry name" value="SPRY"/>
    <property type="match status" value="1"/>
</dbReference>
<reference evidence="5" key="1">
    <citation type="submission" date="2025-08" db="UniProtKB">
        <authorList>
            <consortium name="Ensembl"/>
        </authorList>
    </citation>
    <scope>IDENTIFICATION</scope>
</reference>
<sequence>MALCNSLLSEENFLCSICLDVFTEPVTTSCGHNFLDVTLDPDTAHPSLILSEDRKQVRYGIREHNLPDNPKRFSKGASVLGKDGFSGRLYYEVQVKDKTKWDLGVAKESINRKNYIFLGSENGYWTIWLRNANEYAANDDRAVNFLLREKPQKVGTFVDYEEGQVSFYDVEARCQIYSFTGCTFTEKIYPYFCPCLNDGGKINTLPL</sequence>
<keyword evidence="3" id="KW-0862">Zinc</keyword>
<dbReference type="Gene3D" id="3.30.40.10">
    <property type="entry name" value="Zinc/RING finger domain, C3HC4 (zinc finger)"/>
    <property type="match status" value="1"/>
</dbReference>
<evidence type="ECO:0000313" key="6">
    <source>
        <dbReference type="Proteomes" id="UP000472277"/>
    </source>
</evidence>
<keyword evidence="1" id="KW-0479">Metal-binding</keyword>
<dbReference type="PRINTS" id="PR01407">
    <property type="entry name" value="BUTYPHLNCDUF"/>
</dbReference>
<dbReference type="AlphaFoldDB" id="A0A673ZRM6"/>
<evidence type="ECO:0000313" key="5">
    <source>
        <dbReference type="Ensembl" id="ENSSTUP00000048756.1"/>
    </source>
</evidence>
<dbReference type="SMART" id="SM00589">
    <property type="entry name" value="PRY"/>
    <property type="match status" value="1"/>
</dbReference>
<feature type="domain" description="B30.2/SPRY" evidence="4">
    <location>
        <begin position="17"/>
        <end position="207"/>
    </location>
</feature>
<name>A0A673ZRM6_SALTR</name>
<dbReference type="Pfam" id="PF00622">
    <property type="entry name" value="SPRY"/>
    <property type="match status" value="1"/>
</dbReference>
<dbReference type="GO" id="GO:0008270">
    <property type="term" value="F:zinc ion binding"/>
    <property type="evidence" value="ECO:0007669"/>
    <property type="project" value="UniProtKB-KW"/>
</dbReference>
<dbReference type="InterPro" id="IPR013083">
    <property type="entry name" value="Znf_RING/FYVE/PHD"/>
</dbReference>
<dbReference type="SUPFAM" id="SSF49899">
    <property type="entry name" value="Concanavalin A-like lectins/glucanases"/>
    <property type="match status" value="1"/>
</dbReference>
<dbReference type="OMA" id="EYRANDC"/>
<dbReference type="Ensembl" id="ENSSTUT00000050854.1">
    <property type="protein sequence ID" value="ENSSTUP00000048756.1"/>
    <property type="gene ID" value="ENSSTUG00000020515.1"/>
</dbReference>
<evidence type="ECO:0000256" key="3">
    <source>
        <dbReference type="ARBA" id="ARBA00022833"/>
    </source>
</evidence>
<protein>
    <recommendedName>
        <fullName evidence="4">B30.2/SPRY domain-containing protein</fullName>
    </recommendedName>
</protein>
<dbReference type="Gene3D" id="2.60.120.920">
    <property type="match status" value="1"/>
</dbReference>
<dbReference type="FunFam" id="2.60.120.920:FF:000004">
    <property type="entry name" value="Butyrophilin subfamily 1 member A1"/>
    <property type="match status" value="1"/>
</dbReference>
<dbReference type="InterPro" id="IPR027370">
    <property type="entry name" value="Znf-RING_euk"/>
</dbReference>
<evidence type="ECO:0000256" key="1">
    <source>
        <dbReference type="ARBA" id="ARBA00022723"/>
    </source>
</evidence>
<dbReference type="GeneTree" id="ENSGT01040000240385"/>
<dbReference type="InterPro" id="IPR050143">
    <property type="entry name" value="TRIM/RBCC"/>
</dbReference>
<dbReference type="Proteomes" id="UP000472277">
    <property type="component" value="Chromosome 35"/>
</dbReference>
<accession>A0A673ZRM6</accession>
<keyword evidence="2" id="KW-0863">Zinc-finger</keyword>
<dbReference type="InterPro" id="IPR043136">
    <property type="entry name" value="B30.2/SPRY_sf"/>
</dbReference>
<dbReference type="PROSITE" id="PS50188">
    <property type="entry name" value="B302_SPRY"/>
    <property type="match status" value="1"/>
</dbReference>
<dbReference type="InterPro" id="IPR013320">
    <property type="entry name" value="ConA-like_dom_sf"/>
</dbReference>
<evidence type="ECO:0000259" key="4">
    <source>
        <dbReference type="PROSITE" id="PS50188"/>
    </source>
</evidence>
<keyword evidence="6" id="KW-1185">Reference proteome</keyword>
<dbReference type="Pfam" id="PF13445">
    <property type="entry name" value="zf-RING_UBOX"/>
    <property type="match status" value="1"/>
</dbReference>
<dbReference type="SUPFAM" id="SSF57850">
    <property type="entry name" value="RING/U-box"/>
    <property type="match status" value="1"/>
</dbReference>
<organism evidence="5 6">
    <name type="scientific">Salmo trutta</name>
    <name type="common">Brown trout</name>
    <dbReference type="NCBI Taxonomy" id="8032"/>
    <lineage>
        <taxon>Eukaryota</taxon>
        <taxon>Metazoa</taxon>
        <taxon>Chordata</taxon>
        <taxon>Craniata</taxon>
        <taxon>Vertebrata</taxon>
        <taxon>Euteleostomi</taxon>
        <taxon>Actinopterygii</taxon>
        <taxon>Neopterygii</taxon>
        <taxon>Teleostei</taxon>
        <taxon>Protacanthopterygii</taxon>
        <taxon>Salmoniformes</taxon>
        <taxon>Salmonidae</taxon>
        <taxon>Salmoninae</taxon>
        <taxon>Salmo</taxon>
    </lineage>
</organism>
<dbReference type="InParanoid" id="A0A673ZRM6"/>
<dbReference type="InterPro" id="IPR003879">
    <property type="entry name" value="Butyrophylin_SPRY"/>
</dbReference>
<dbReference type="InterPro" id="IPR001870">
    <property type="entry name" value="B30.2/SPRY"/>
</dbReference>
<reference evidence="5" key="2">
    <citation type="submission" date="2025-09" db="UniProtKB">
        <authorList>
            <consortium name="Ensembl"/>
        </authorList>
    </citation>
    <scope>IDENTIFICATION</scope>
</reference>
<dbReference type="Pfam" id="PF13765">
    <property type="entry name" value="PRY"/>
    <property type="match status" value="1"/>
</dbReference>